<proteinExistence type="predicted"/>
<organism evidence="1">
    <name type="scientific">Rhizophora mucronata</name>
    <name type="common">Asiatic mangrove</name>
    <dbReference type="NCBI Taxonomy" id="61149"/>
    <lineage>
        <taxon>Eukaryota</taxon>
        <taxon>Viridiplantae</taxon>
        <taxon>Streptophyta</taxon>
        <taxon>Embryophyta</taxon>
        <taxon>Tracheophyta</taxon>
        <taxon>Spermatophyta</taxon>
        <taxon>Magnoliopsida</taxon>
        <taxon>eudicotyledons</taxon>
        <taxon>Gunneridae</taxon>
        <taxon>Pentapetalae</taxon>
        <taxon>rosids</taxon>
        <taxon>fabids</taxon>
        <taxon>Malpighiales</taxon>
        <taxon>Rhizophoraceae</taxon>
        <taxon>Rhizophora</taxon>
    </lineage>
</organism>
<name>A0A2P2NTP7_RHIMU</name>
<sequence>MYKFSLLFKHGFMAYPKKVDEKRKEQIVFGWINIIGSCRYSFWLLRM</sequence>
<accession>A0A2P2NTP7</accession>
<evidence type="ECO:0000313" key="1">
    <source>
        <dbReference type="EMBL" id="MBX45814.1"/>
    </source>
</evidence>
<dbReference type="AlphaFoldDB" id="A0A2P2NTP7"/>
<reference evidence="1" key="1">
    <citation type="submission" date="2018-02" db="EMBL/GenBank/DDBJ databases">
        <title>Rhizophora mucronata_Transcriptome.</title>
        <authorList>
            <person name="Meera S.P."/>
            <person name="Sreeshan A."/>
            <person name="Augustine A."/>
        </authorList>
    </citation>
    <scope>NUCLEOTIDE SEQUENCE</scope>
    <source>
        <tissue evidence="1">Leaf</tissue>
    </source>
</reference>
<protein>
    <submittedName>
        <fullName evidence="1">Uncharacterized protein</fullName>
    </submittedName>
</protein>
<dbReference type="EMBL" id="GGEC01065330">
    <property type="protein sequence ID" value="MBX45814.1"/>
    <property type="molecule type" value="Transcribed_RNA"/>
</dbReference>